<comment type="caution">
    <text evidence="2">The sequence shown here is derived from an EMBL/GenBank/DDBJ whole genome shotgun (WGS) entry which is preliminary data.</text>
</comment>
<proteinExistence type="predicted"/>
<accession>A0A423W942</accession>
<dbReference type="Proteomes" id="UP000284375">
    <property type="component" value="Unassembled WGS sequence"/>
</dbReference>
<dbReference type="AlphaFoldDB" id="A0A423W942"/>
<gene>
    <name evidence="2" type="ORF">VSDG_03114</name>
</gene>
<evidence type="ECO:0000313" key="3">
    <source>
        <dbReference type="Proteomes" id="UP000284375"/>
    </source>
</evidence>
<organism evidence="2 3">
    <name type="scientific">Cytospora chrysosperma</name>
    <name type="common">Cytospora canker fungus</name>
    <name type="synonym">Sphaeria chrysosperma</name>
    <dbReference type="NCBI Taxonomy" id="252740"/>
    <lineage>
        <taxon>Eukaryota</taxon>
        <taxon>Fungi</taxon>
        <taxon>Dikarya</taxon>
        <taxon>Ascomycota</taxon>
        <taxon>Pezizomycotina</taxon>
        <taxon>Sordariomycetes</taxon>
        <taxon>Sordariomycetidae</taxon>
        <taxon>Diaporthales</taxon>
        <taxon>Cytosporaceae</taxon>
        <taxon>Cytospora</taxon>
    </lineage>
</organism>
<sequence>MAPPTRKVIAGLKFLLGLTLASARTEHGSQTDLSFPLVYTVTLNMRQPLPTNRGMPSSSPTTAFPVIGANRATSTSFSSITLGQQKCQDIAHDEAQYLAVGALDLEKQKIFAETVCHELSQKHIRLSQLGGDGGILHLVYFKVVDSLAYNYEIEWISDCEQTLSLISANKPLPGSDINCSTLWIDDCNACCDHSLGGYIDVGCARYTFSYGYVF</sequence>
<dbReference type="OrthoDB" id="5236229at2759"/>
<keyword evidence="3" id="KW-1185">Reference proteome</keyword>
<keyword evidence="1" id="KW-0732">Signal</keyword>
<evidence type="ECO:0000256" key="1">
    <source>
        <dbReference type="SAM" id="SignalP"/>
    </source>
</evidence>
<feature type="chain" id="PRO_5019427768" evidence="1">
    <location>
        <begin position="24"/>
        <end position="214"/>
    </location>
</feature>
<dbReference type="EMBL" id="LJZO01000010">
    <property type="protein sequence ID" value="ROV99853.1"/>
    <property type="molecule type" value="Genomic_DNA"/>
</dbReference>
<reference evidence="2 3" key="1">
    <citation type="submission" date="2015-09" db="EMBL/GenBank/DDBJ databases">
        <title>Host preference determinants of Valsa canker pathogens revealed by comparative genomics.</title>
        <authorList>
            <person name="Yin Z."/>
            <person name="Huang L."/>
        </authorList>
    </citation>
    <scope>NUCLEOTIDE SEQUENCE [LARGE SCALE GENOMIC DNA]</scope>
    <source>
        <strain evidence="2 3">YSFL</strain>
    </source>
</reference>
<name>A0A423W942_CYTCH</name>
<protein>
    <submittedName>
        <fullName evidence="2">Uncharacterized protein</fullName>
    </submittedName>
</protein>
<evidence type="ECO:0000313" key="2">
    <source>
        <dbReference type="EMBL" id="ROV99853.1"/>
    </source>
</evidence>
<feature type="signal peptide" evidence="1">
    <location>
        <begin position="1"/>
        <end position="23"/>
    </location>
</feature>